<dbReference type="PANTHER" id="PTHR35163:SF12">
    <property type="entry name" value="OS05G0134500 PROTEIN"/>
    <property type="match status" value="1"/>
</dbReference>
<dbReference type="HOGENOM" id="CLU_1043599_0_0_1"/>
<reference evidence="2" key="1">
    <citation type="journal article" date="2014" name="Science">
        <title>Structural and functional partitioning of bread wheat chromosome 3B.</title>
        <authorList>
            <person name="Choulet F."/>
            <person name="Alberti A."/>
            <person name="Theil S."/>
            <person name="Glover N."/>
            <person name="Barbe V."/>
            <person name="Daron J."/>
            <person name="Pingault L."/>
            <person name="Sourdille P."/>
            <person name="Couloux A."/>
            <person name="Paux E."/>
            <person name="Leroy P."/>
            <person name="Mangenot S."/>
            <person name="Guilhot N."/>
            <person name="Le Gouis J."/>
            <person name="Balfourier F."/>
            <person name="Alaux M."/>
            <person name="Jamilloux V."/>
            <person name="Poulain J."/>
            <person name="Durand C."/>
            <person name="Bellec A."/>
            <person name="Gaspin C."/>
            <person name="Safar J."/>
            <person name="Dolezel J."/>
            <person name="Rogers J."/>
            <person name="Vandepoele K."/>
            <person name="Aury J.M."/>
            <person name="Mayer K."/>
            <person name="Berges H."/>
            <person name="Quesneville H."/>
            <person name="Wincker P."/>
            <person name="Feuillet C."/>
        </authorList>
    </citation>
    <scope>NUCLEOTIDE SEQUENCE</scope>
</reference>
<dbReference type="ExpressionAtlas" id="A0A077S1F0">
    <property type="expression patterns" value="baseline"/>
</dbReference>
<gene>
    <name evidence="2" type="ORF">TRAES_3BF117800020CFD_c1</name>
</gene>
<dbReference type="PANTHER" id="PTHR35163">
    <property type="entry name" value="OS02G0467300 PROTEIN"/>
    <property type="match status" value="1"/>
</dbReference>
<dbReference type="EMBL" id="HG670306">
    <property type="protein sequence ID" value="CDM83269.1"/>
    <property type="molecule type" value="Genomic_DNA"/>
</dbReference>
<name>A0A077S1F0_WHEAT</name>
<feature type="region of interest" description="Disordered" evidence="1">
    <location>
        <begin position="188"/>
        <end position="267"/>
    </location>
</feature>
<evidence type="ECO:0000313" key="2">
    <source>
        <dbReference type="EMBL" id="CDM83269.1"/>
    </source>
</evidence>
<accession>A0A077S1F0</accession>
<organism evidence="2">
    <name type="scientific">Triticum aestivum</name>
    <name type="common">Wheat</name>
    <dbReference type="NCBI Taxonomy" id="4565"/>
    <lineage>
        <taxon>Eukaryota</taxon>
        <taxon>Viridiplantae</taxon>
        <taxon>Streptophyta</taxon>
        <taxon>Embryophyta</taxon>
        <taxon>Tracheophyta</taxon>
        <taxon>Spermatophyta</taxon>
        <taxon>Magnoliopsida</taxon>
        <taxon>Liliopsida</taxon>
        <taxon>Poales</taxon>
        <taxon>Poaceae</taxon>
        <taxon>BOP clade</taxon>
        <taxon>Pooideae</taxon>
        <taxon>Triticodae</taxon>
        <taxon>Triticeae</taxon>
        <taxon>Triticinae</taxon>
        <taxon>Triticum</taxon>
    </lineage>
</organism>
<feature type="compositionally biased region" description="Acidic residues" evidence="1">
    <location>
        <begin position="201"/>
        <end position="236"/>
    </location>
</feature>
<dbReference type="AlphaFoldDB" id="A0A077S1F0"/>
<dbReference type="SUPFAM" id="SSF48371">
    <property type="entry name" value="ARM repeat"/>
    <property type="match status" value="1"/>
</dbReference>
<protein>
    <submittedName>
        <fullName evidence="2">Uncharacterized protein</fullName>
    </submittedName>
</protein>
<sequence length="267" mass="29760">MRTSGADGFGADAPARKATTTAVAIEHLPKIIRRQESGLSSDPKLDSRLPQHEFDSEFCATEKYQKLSCVHGYTPAQCVCTEGFDIGRWFLSCPLEGYEACAFVNCLDEEWHGRARSVITKLAEDNFLFSAYPAQVPTIFIVPGRPCYTLPHTLQPCRPIARMTVQPAVWRLMIVNIGIILLVFHESGTPPPESSVKNQMDEEPSEDEEEDDDDEEEEWSNEEEEDDDSNGDDDGGGDEKPTVSGKKRPHRDDVAGPSNKNNNKKKD</sequence>
<dbReference type="InterPro" id="IPR016024">
    <property type="entry name" value="ARM-type_fold"/>
</dbReference>
<evidence type="ECO:0000256" key="1">
    <source>
        <dbReference type="SAM" id="MobiDB-lite"/>
    </source>
</evidence>
<proteinExistence type="predicted"/>